<dbReference type="Gene3D" id="1.10.10.10">
    <property type="entry name" value="Winged helix-like DNA-binding domain superfamily/Winged helix DNA-binding domain"/>
    <property type="match status" value="1"/>
</dbReference>
<comment type="caution">
    <text evidence="3">The sequence shown here is derived from an EMBL/GenBank/DDBJ whole genome shotgun (WGS) entry which is preliminary data.</text>
</comment>
<keyword evidence="4" id="KW-1185">Reference proteome</keyword>
<dbReference type="SUPFAM" id="SSF46785">
    <property type="entry name" value="Winged helix' DNA-binding domain"/>
    <property type="match status" value="1"/>
</dbReference>
<accession>A0ABU2KW86</accession>
<organism evidence="3 4">
    <name type="scientific">Streptomonospora wellingtoniae</name>
    <dbReference type="NCBI Taxonomy" id="3075544"/>
    <lineage>
        <taxon>Bacteria</taxon>
        <taxon>Bacillati</taxon>
        <taxon>Actinomycetota</taxon>
        <taxon>Actinomycetes</taxon>
        <taxon>Streptosporangiales</taxon>
        <taxon>Nocardiopsidaceae</taxon>
        <taxon>Streptomonospora</taxon>
    </lineage>
</organism>
<dbReference type="InterPro" id="IPR039422">
    <property type="entry name" value="MarR/SlyA-like"/>
</dbReference>
<evidence type="ECO:0000256" key="1">
    <source>
        <dbReference type="SAM" id="MobiDB-lite"/>
    </source>
</evidence>
<dbReference type="PROSITE" id="PS50995">
    <property type="entry name" value="HTH_MARR_2"/>
    <property type="match status" value="1"/>
</dbReference>
<dbReference type="InterPro" id="IPR036390">
    <property type="entry name" value="WH_DNA-bd_sf"/>
</dbReference>
<sequence length="185" mass="18995">MDGAPGEDGRGHGAPGHPREALYHAIQHDGQRLAAGLIRLLHALSADSDLNPTDFQCYTLLRVGGPMTPGEIAQGLRLTTGSVTMVVDRLAERGLVRRERHPDDRRKVVVVPAVSGAVRTGTPTGLGAAMSALHDRYTEAELETVAAWLGQVAGVLDGVAAGVGPGPPGAASRGGHADRGGPGAE</sequence>
<dbReference type="Proteomes" id="UP001183226">
    <property type="component" value="Unassembled WGS sequence"/>
</dbReference>
<dbReference type="InterPro" id="IPR036388">
    <property type="entry name" value="WH-like_DNA-bd_sf"/>
</dbReference>
<dbReference type="InterPro" id="IPR000835">
    <property type="entry name" value="HTH_MarR-typ"/>
</dbReference>
<proteinExistence type="predicted"/>
<dbReference type="Pfam" id="PF01047">
    <property type="entry name" value="MarR"/>
    <property type="match status" value="1"/>
</dbReference>
<name>A0ABU2KW86_9ACTN</name>
<dbReference type="EMBL" id="JAVREK010000016">
    <property type="protein sequence ID" value="MDT0303557.1"/>
    <property type="molecule type" value="Genomic_DNA"/>
</dbReference>
<dbReference type="PANTHER" id="PTHR33164:SF106">
    <property type="entry name" value="TRANSCRIPTIONAL REGULATORY PROTEIN"/>
    <property type="match status" value="1"/>
</dbReference>
<reference evidence="4" key="1">
    <citation type="submission" date="2023-07" db="EMBL/GenBank/DDBJ databases">
        <title>30 novel species of actinomycetes from the DSMZ collection.</title>
        <authorList>
            <person name="Nouioui I."/>
        </authorList>
    </citation>
    <scope>NUCLEOTIDE SEQUENCE [LARGE SCALE GENOMIC DNA]</scope>
    <source>
        <strain evidence="4">DSM 45055</strain>
    </source>
</reference>
<evidence type="ECO:0000259" key="2">
    <source>
        <dbReference type="PROSITE" id="PS50995"/>
    </source>
</evidence>
<protein>
    <submittedName>
        <fullName evidence="3">MarR family transcriptional regulator</fullName>
    </submittedName>
</protein>
<dbReference type="RefSeq" id="WP_311546046.1">
    <property type="nucleotide sequence ID" value="NZ_JAVREK010000016.1"/>
</dbReference>
<evidence type="ECO:0000313" key="3">
    <source>
        <dbReference type="EMBL" id="MDT0303557.1"/>
    </source>
</evidence>
<evidence type="ECO:0000313" key="4">
    <source>
        <dbReference type="Proteomes" id="UP001183226"/>
    </source>
</evidence>
<dbReference type="SMART" id="SM00347">
    <property type="entry name" value="HTH_MARR"/>
    <property type="match status" value="1"/>
</dbReference>
<dbReference type="CDD" id="cd00090">
    <property type="entry name" value="HTH_ARSR"/>
    <property type="match status" value="1"/>
</dbReference>
<feature type="region of interest" description="Disordered" evidence="1">
    <location>
        <begin position="166"/>
        <end position="185"/>
    </location>
</feature>
<gene>
    <name evidence="3" type="ORF">RM446_15675</name>
</gene>
<feature type="domain" description="HTH marR-type" evidence="2">
    <location>
        <begin position="19"/>
        <end position="154"/>
    </location>
</feature>
<dbReference type="InterPro" id="IPR011991">
    <property type="entry name" value="ArsR-like_HTH"/>
</dbReference>
<dbReference type="PANTHER" id="PTHR33164">
    <property type="entry name" value="TRANSCRIPTIONAL REGULATOR, MARR FAMILY"/>
    <property type="match status" value="1"/>
</dbReference>